<dbReference type="RefSeq" id="WP_138327523.1">
    <property type="nucleotide sequence ID" value="NZ_VCDI01000008.1"/>
</dbReference>
<evidence type="ECO:0000259" key="1">
    <source>
        <dbReference type="Pfam" id="PF08401"/>
    </source>
</evidence>
<dbReference type="Pfam" id="PF18818">
    <property type="entry name" value="MPTase-PolyVal"/>
    <property type="match status" value="1"/>
</dbReference>
<dbReference type="PIRSF" id="PIRSF037112">
    <property type="entry name" value="Antirestriction_ArdC"/>
    <property type="match status" value="1"/>
</dbReference>
<accession>A0A5R9J735</accession>
<dbReference type="GO" id="GO:0003697">
    <property type="term" value="F:single-stranded DNA binding"/>
    <property type="evidence" value="ECO:0007669"/>
    <property type="project" value="InterPro"/>
</dbReference>
<protein>
    <submittedName>
        <fullName evidence="3">DUF1738 domain-containing protein</fullName>
    </submittedName>
</protein>
<dbReference type="Proteomes" id="UP000305654">
    <property type="component" value="Unassembled WGS sequence"/>
</dbReference>
<name>A0A5R9J735_9PROT</name>
<feature type="domain" description="Polyvalent protein metallopeptidase" evidence="2">
    <location>
        <begin position="163"/>
        <end position="289"/>
    </location>
</feature>
<dbReference type="InterPro" id="IPR013610">
    <property type="entry name" value="ArdC_N"/>
</dbReference>
<organism evidence="3 4">
    <name type="scientific">Lichenicoccus roseus</name>
    <dbReference type="NCBI Taxonomy" id="2683649"/>
    <lineage>
        <taxon>Bacteria</taxon>
        <taxon>Pseudomonadati</taxon>
        <taxon>Pseudomonadota</taxon>
        <taxon>Alphaproteobacteria</taxon>
        <taxon>Acetobacterales</taxon>
        <taxon>Acetobacteraceae</taxon>
        <taxon>Lichenicoccus</taxon>
    </lineage>
</organism>
<dbReference type="InterPro" id="IPR041459">
    <property type="entry name" value="MPTase-PolyVal"/>
</dbReference>
<comment type="caution">
    <text evidence="3">The sequence shown here is derived from an EMBL/GenBank/DDBJ whole genome shotgun (WGS) entry which is preliminary data.</text>
</comment>
<dbReference type="InterPro" id="IPR017113">
    <property type="entry name" value="Antirestriction_ArdC"/>
</dbReference>
<evidence type="ECO:0000313" key="3">
    <source>
        <dbReference type="EMBL" id="TLU71166.1"/>
    </source>
</evidence>
<dbReference type="EMBL" id="VCDI01000008">
    <property type="protein sequence ID" value="TLU71166.1"/>
    <property type="molecule type" value="Genomic_DNA"/>
</dbReference>
<evidence type="ECO:0000313" key="4">
    <source>
        <dbReference type="Proteomes" id="UP000305654"/>
    </source>
</evidence>
<dbReference type="OrthoDB" id="9792687at2"/>
<dbReference type="AlphaFoldDB" id="A0A5R9J735"/>
<reference evidence="3 4" key="1">
    <citation type="submission" date="2019-05" db="EMBL/GenBank/DDBJ databases">
        <authorList>
            <person name="Pankratov T."/>
            <person name="Grouzdev D."/>
        </authorList>
    </citation>
    <scope>NUCLEOTIDE SEQUENCE [LARGE SCALE GENOMIC DNA]</scope>
    <source>
        <strain evidence="3 4">KEBCLARHB70R</strain>
    </source>
</reference>
<gene>
    <name evidence="3" type="ORF">FE263_18525</name>
</gene>
<proteinExistence type="predicted"/>
<keyword evidence="4" id="KW-1185">Reference proteome</keyword>
<feature type="domain" description="N-terminal" evidence="1">
    <location>
        <begin position="16"/>
        <end position="140"/>
    </location>
</feature>
<evidence type="ECO:0000259" key="2">
    <source>
        <dbReference type="Pfam" id="PF18818"/>
    </source>
</evidence>
<sequence length="314" mass="34283">MDQTITERTEAQSRADIYRRITDSIVASIEAGAGAWRMPWHSGADGAAPLLPVNLATGRTYRGVNTVVLWASGQARSYGSAVWGTYRQWQERGAQVRKGEQASPVVFWKAMDRSGAEAGSEEQEDARGSRRFVARGYSVFNADQVDGFEQPTPVLLPETQRIERAELFFDGVGVVVRHGGNRAFYRPVQDCIQMPPFAAFADALSYYAVLAHEVTHWTAHASRCARDLGSRFGDESYAAEELVAELGAAFLCADLGLAVTPRPDHAAYVQSWLKVLRGDTRAIFTAAAKAQAAADFIHGRVDLARRVEADGAST</sequence>
<dbReference type="Pfam" id="PF08401">
    <property type="entry name" value="ArdcN"/>
    <property type="match status" value="1"/>
</dbReference>